<dbReference type="Gene3D" id="2.120.10.30">
    <property type="entry name" value="TolB, C-terminal domain"/>
    <property type="match status" value="1"/>
</dbReference>
<reference evidence="2 3" key="1">
    <citation type="submission" date="2020-06" db="EMBL/GenBank/DDBJ databases">
        <authorList>
            <person name="Li R."/>
            <person name="Bekaert M."/>
        </authorList>
    </citation>
    <scope>NUCLEOTIDE SEQUENCE [LARGE SCALE GENOMIC DNA]</scope>
    <source>
        <strain evidence="3">wild</strain>
    </source>
</reference>
<evidence type="ECO:0008006" key="4">
    <source>
        <dbReference type="Google" id="ProtNLM"/>
    </source>
</evidence>
<evidence type="ECO:0000313" key="3">
    <source>
        <dbReference type="Proteomes" id="UP000507470"/>
    </source>
</evidence>
<dbReference type="Proteomes" id="UP000507470">
    <property type="component" value="Unassembled WGS sequence"/>
</dbReference>
<keyword evidence="1" id="KW-0175">Coiled coil</keyword>
<name>A0A6J8A5V5_MYTCO</name>
<gene>
    <name evidence="2" type="ORF">MCOR_3451</name>
</gene>
<dbReference type="Gene3D" id="3.30.160.60">
    <property type="entry name" value="Classic Zinc Finger"/>
    <property type="match status" value="1"/>
</dbReference>
<dbReference type="SUPFAM" id="SSF57845">
    <property type="entry name" value="B-box zinc-binding domain"/>
    <property type="match status" value="1"/>
</dbReference>
<dbReference type="InterPro" id="IPR050143">
    <property type="entry name" value="TRIM/RBCC"/>
</dbReference>
<dbReference type="AlphaFoldDB" id="A0A6J8A5V5"/>
<evidence type="ECO:0000313" key="2">
    <source>
        <dbReference type="EMBL" id="CAC5361251.1"/>
    </source>
</evidence>
<dbReference type="EMBL" id="CACVKT020000585">
    <property type="protein sequence ID" value="CAC5361251.1"/>
    <property type="molecule type" value="Genomic_DNA"/>
</dbReference>
<dbReference type="OrthoDB" id="6062662at2759"/>
<feature type="coiled-coil region" evidence="1">
    <location>
        <begin position="219"/>
        <end position="311"/>
    </location>
</feature>
<keyword evidence="3" id="KW-1185">Reference proteome</keyword>
<dbReference type="PANTHER" id="PTHR24103">
    <property type="entry name" value="E3 UBIQUITIN-PROTEIN LIGASE TRIM"/>
    <property type="match status" value="1"/>
</dbReference>
<protein>
    <recommendedName>
        <fullName evidence="4">B box-type domain-containing protein</fullName>
    </recommendedName>
</protein>
<proteinExistence type="predicted"/>
<dbReference type="InterPro" id="IPR011042">
    <property type="entry name" value="6-blade_b-propeller_TolB-like"/>
</dbReference>
<evidence type="ECO:0000256" key="1">
    <source>
        <dbReference type="SAM" id="Coils"/>
    </source>
</evidence>
<organism evidence="2 3">
    <name type="scientific">Mytilus coruscus</name>
    <name type="common">Sea mussel</name>
    <dbReference type="NCBI Taxonomy" id="42192"/>
    <lineage>
        <taxon>Eukaryota</taxon>
        <taxon>Metazoa</taxon>
        <taxon>Spiralia</taxon>
        <taxon>Lophotrochozoa</taxon>
        <taxon>Mollusca</taxon>
        <taxon>Bivalvia</taxon>
        <taxon>Autobranchia</taxon>
        <taxon>Pteriomorphia</taxon>
        <taxon>Mytilida</taxon>
        <taxon>Mytiloidea</taxon>
        <taxon>Mytilidae</taxon>
        <taxon>Mytilinae</taxon>
        <taxon>Mytilus</taxon>
    </lineage>
</organism>
<dbReference type="SUPFAM" id="SSF101898">
    <property type="entry name" value="NHL repeat"/>
    <property type="match status" value="1"/>
</dbReference>
<sequence length="658" mass="75660">MRQDEIKVRPNNEWFDNNCAIAREDFHVARNFFLHHPSDVNRKAYVISRNNYNKMKRKAQFKYKRRKGIELCDLASTEPRKFWSSIKRKVNNKCKIDNETILKHFESILGDSSQDLCEEVRNLIDNTVFDDINVTQLDSEITEDEVVASIKKKSAYIFTNMSELTEKFNNCIIHGKELDYYCPRHDEVICEFCIESKHEGCRNLIDVDQMSKVADVSELTDIKKAAADMEENIERFLKDQRENRTQLDEQKNDIASEIKHFRDKINDHLDRLQQDLMDDLSETHEKLAAQIEETIKDLENKKSKLASLKMNFGNITEEDKSPTNFIIAKKVKKELTRLTKPLSVLLHGLKHSNLEFDASTEAELMVLEIESFGAIAISEKSSSLQLSSKNEDLKLNLNPARNIAEIRLKVKTDIRIKNKAQLSVQKCIILPSNQFLFVDEKNERLVIHDQDGSHHHDISVSNKPFDVVVIDSRRVAVTFGRGRQLEILDISKHKCDRIIKTANDCWGISHRDGNLFVVVYRKGIEVISIAGQLIAVIPINVDHVFYISLYADKIYYTDWAEDTVNCCDFNGDEVWCYGYDNVVSEQGIATDAEGNVFVVGYRTNNVMVTSPDGRRYKVLLSGESDGLNWPTGLFYDAQGDRLLICNETDGYAALYDIE</sequence>
<accession>A0A6J8A5V5</accession>